<accession>K8EAH2</accession>
<keyword evidence="1" id="KW-0812">Transmembrane</keyword>
<dbReference type="RefSeq" id="WP_008412142.1">
    <property type="nucleotide sequence ID" value="NZ_CAOS01000011.1"/>
</dbReference>
<evidence type="ECO:0000256" key="1">
    <source>
        <dbReference type="SAM" id="Phobius"/>
    </source>
</evidence>
<gene>
    <name evidence="2" type="ORF">DESHY_40173</name>
</gene>
<keyword evidence="1" id="KW-0472">Membrane</keyword>
<feature type="transmembrane region" description="Helical" evidence="1">
    <location>
        <begin position="114"/>
        <end position="136"/>
    </location>
</feature>
<feature type="transmembrane region" description="Helical" evidence="1">
    <location>
        <begin position="85"/>
        <end position="108"/>
    </location>
</feature>
<comment type="caution">
    <text evidence="2">The sequence shown here is derived from an EMBL/GenBank/DDBJ whole genome shotgun (WGS) entry which is preliminary data.</text>
</comment>
<sequence length="142" mass="15184">MTDFNMYRNLLPDVATAAALAAGTAWLFNGRILYHLGHRGLGWVTPLVEEAAKTLWAVILEAPILWTHIGFGVIEALVEVRRRGAGGLSAGGAALTAHGLFGLVTVLISSITGLWPAVALAYLAHAAWNLAIIYAARRLTER</sequence>
<keyword evidence="1" id="KW-1133">Transmembrane helix</keyword>
<evidence type="ECO:0000313" key="2">
    <source>
        <dbReference type="EMBL" id="CCO08623.1"/>
    </source>
</evidence>
<feature type="transmembrane region" description="Helical" evidence="1">
    <location>
        <begin position="54"/>
        <end position="78"/>
    </location>
</feature>
<dbReference type="STRING" id="1121428.DESHY_40173"/>
<dbReference type="EMBL" id="CAOS01000011">
    <property type="protein sequence ID" value="CCO08623.1"/>
    <property type="molecule type" value="Genomic_DNA"/>
</dbReference>
<dbReference type="Proteomes" id="UP000009315">
    <property type="component" value="Unassembled WGS sequence"/>
</dbReference>
<reference evidence="2 3" key="1">
    <citation type="journal article" date="2013" name="Genome Announc.">
        <title>Genome Sequence of the Sulfate-Reducing Bacterium Desulfotomaculum hydrothermale Lam5(T).</title>
        <authorList>
            <person name="Amin O."/>
            <person name="Fardeau M.L."/>
            <person name="Valette O."/>
            <person name="Hirschler-Rea A."/>
            <person name="Barbe V."/>
            <person name="Medigue C."/>
            <person name="Vacherie B."/>
            <person name="Ollivier B."/>
            <person name="Bertin P.N."/>
            <person name="Dolla A."/>
        </authorList>
    </citation>
    <scope>NUCLEOTIDE SEQUENCE [LARGE SCALE GENOMIC DNA]</scope>
    <source>
        <strain evidence="3">Lam5 / DSM 18033</strain>
    </source>
</reference>
<organism evidence="2 3">
    <name type="scientific">Desulforamulus hydrothermalis Lam5 = DSM 18033</name>
    <dbReference type="NCBI Taxonomy" id="1121428"/>
    <lineage>
        <taxon>Bacteria</taxon>
        <taxon>Bacillati</taxon>
        <taxon>Bacillota</taxon>
        <taxon>Clostridia</taxon>
        <taxon>Eubacteriales</taxon>
        <taxon>Peptococcaceae</taxon>
        <taxon>Desulforamulus</taxon>
    </lineage>
</organism>
<dbReference type="eggNOG" id="ENOG5033B2Y">
    <property type="taxonomic scope" value="Bacteria"/>
</dbReference>
<protein>
    <submittedName>
        <fullName evidence="2">Uncharacterized protein</fullName>
    </submittedName>
</protein>
<dbReference type="AlphaFoldDB" id="K8EAH2"/>
<name>K8EAH2_9FIRM</name>
<evidence type="ECO:0000313" key="3">
    <source>
        <dbReference type="Proteomes" id="UP000009315"/>
    </source>
</evidence>
<proteinExistence type="predicted"/>
<keyword evidence="3" id="KW-1185">Reference proteome</keyword>
<dbReference type="OrthoDB" id="1683367at2"/>